<feature type="transmembrane region" description="Helical" evidence="7">
    <location>
        <begin position="125"/>
        <end position="144"/>
    </location>
</feature>
<name>A0A2L0HAM7_RHIFR</name>
<keyword evidence="6 7" id="KW-0472">Membrane</keyword>
<dbReference type="Proteomes" id="UP000239340">
    <property type="component" value="Plasmid pSfreNXT3a"/>
</dbReference>
<dbReference type="InterPro" id="IPR000515">
    <property type="entry name" value="MetI-like"/>
</dbReference>
<dbReference type="AlphaFoldDB" id="A0A2L0HAM7"/>
<evidence type="ECO:0000313" key="9">
    <source>
        <dbReference type="EMBL" id="AUX78561.1"/>
    </source>
</evidence>
<keyword evidence="3" id="KW-1003">Cell membrane</keyword>
<dbReference type="PANTHER" id="PTHR43005:SF1">
    <property type="entry name" value="SPERMIDINE_PUTRESCINE TRANSPORT SYSTEM PERMEASE PROTEIN"/>
    <property type="match status" value="1"/>
</dbReference>
<dbReference type="EMBL" id="CP024308">
    <property type="protein sequence ID" value="AUX78561.1"/>
    <property type="molecule type" value="Genomic_DNA"/>
</dbReference>
<evidence type="ECO:0000256" key="3">
    <source>
        <dbReference type="ARBA" id="ARBA00022475"/>
    </source>
</evidence>
<evidence type="ECO:0000256" key="1">
    <source>
        <dbReference type="ARBA" id="ARBA00004651"/>
    </source>
</evidence>
<feature type="transmembrane region" description="Helical" evidence="7">
    <location>
        <begin position="91"/>
        <end position="113"/>
    </location>
</feature>
<evidence type="ECO:0000256" key="5">
    <source>
        <dbReference type="ARBA" id="ARBA00022989"/>
    </source>
</evidence>
<evidence type="ECO:0000256" key="7">
    <source>
        <dbReference type="RuleBase" id="RU363032"/>
    </source>
</evidence>
<keyword evidence="2 7" id="KW-0813">Transport</keyword>
<evidence type="ECO:0000256" key="2">
    <source>
        <dbReference type="ARBA" id="ARBA00022448"/>
    </source>
</evidence>
<protein>
    <submittedName>
        <fullName evidence="9">ABC transporter permease protein</fullName>
    </submittedName>
</protein>
<dbReference type="GO" id="GO:0055085">
    <property type="term" value="P:transmembrane transport"/>
    <property type="evidence" value="ECO:0007669"/>
    <property type="project" value="InterPro"/>
</dbReference>
<feature type="transmembrane region" description="Helical" evidence="7">
    <location>
        <begin position="283"/>
        <end position="302"/>
    </location>
</feature>
<dbReference type="Pfam" id="PF00528">
    <property type="entry name" value="BPD_transp_1"/>
    <property type="match status" value="1"/>
</dbReference>
<keyword evidence="4 7" id="KW-0812">Transmembrane</keyword>
<evidence type="ECO:0000259" key="8">
    <source>
        <dbReference type="PROSITE" id="PS50928"/>
    </source>
</evidence>
<proteinExistence type="inferred from homology"/>
<dbReference type="CDD" id="cd06261">
    <property type="entry name" value="TM_PBP2"/>
    <property type="match status" value="1"/>
</dbReference>
<geneLocation type="plasmid" evidence="10">
    <name>psfrenxt3a</name>
</geneLocation>
<keyword evidence="9" id="KW-0614">Plasmid</keyword>
<evidence type="ECO:0000256" key="6">
    <source>
        <dbReference type="ARBA" id="ARBA00023136"/>
    </source>
</evidence>
<dbReference type="RefSeq" id="WP_104840234.1">
    <property type="nucleotide sequence ID" value="NZ_CP024308.1"/>
</dbReference>
<feature type="transmembrane region" description="Helical" evidence="7">
    <location>
        <begin position="223"/>
        <end position="243"/>
    </location>
</feature>
<dbReference type="Gene3D" id="1.10.3720.10">
    <property type="entry name" value="MetI-like"/>
    <property type="match status" value="1"/>
</dbReference>
<comment type="similarity">
    <text evidence="7">Belongs to the binding-protein-dependent transport system permease family.</text>
</comment>
<feature type="transmembrane region" description="Helical" evidence="7">
    <location>
        <begin position="250"/>
        <end position="271"/>
    </location>
</feature>
<gene>
    <name evidence="9" type="ORF">NXT3_PA00272</name>
</gene>
<feature type="domain" description="ABC transmembrane type-1" evidence="8">
    <location>
        <begin position="87"/>
        <end position="301"/>
    </location>
</feature>
<feature type="transmembrane region" description="Helical" evidence="7">
    <location>
        <begin position="156"/>
        <end position="177"/>
    </location>
</feature>
<dbReference type="GO" id="GO:0005886">
    <property type="term" value="C:plasma membrane"/>
    <property type="evidence" value="ECO:0007669"/>
    <property type="project" value="UniProtKB-SubCell"/>
</dbReference>
<reference evidence="9 10" key="1">
    <citation type="submission" date="2017-10" db="EMBL/GenBank/DDBJ databases">
        <title>Analysis of the genome sequences of Rhizobium populations associated to common bean (phaseolus vulgaris).</title>
        <authorList>
            <person name="Bustos P."/>
            <person name="Santamaria R.I."/>
            <person name="Miranda-Sanchez F."/>
            <person name="Perez-Carrascal O."/>
            <person name="Juarez S."/>
            <person name="Lozano L."/>
            <person name="Martinez-Flores I."/>
            <person name="Vinuesa P."/>
            <person name="Martinez-Romero E."/>
            <person name="Cevallos M.A."/>
            <person name="Romero D."/>
            <person name="Davila G."/>
            <person name="Gonzalez V."/>
        </authorList>
    </citation>
    <scope>NUCLEOTIDE SEQUENCE [LARGE SCALE GENOMIC DNA]</scope>
    <source>
        <strain evidence="9 10">NXT3</strain>
        <plasmid evidence="10">Plasmid psfrenxt3a</plasmid>
    </source>
</reference>
<feature type="transmembrane region" description="Helical" evidence="7">
    <location>
        <begin position="30"/>
        <end position="56"/>
    </location>
</feature>
<sequence length="313" mass="34050">MTAFAADALRLGETRRTTRRTILPARLGRALWIAPIILALSVTTLYPTVFLLALAFSKSTLGKPFRGFVGIKHFATTLQDPLFLSAIGRSVAYALSTSLLQLALGFVIALLFTSLLKAGRFLMSLVLLPLMTPPVMVGVAWKLILAPAGGLLNGTLIKYGVIPEPISFLGHPLLAWLAIALADLWQWTPFIVILCFAALSTIPEGVHEAALVDGANAWQRFRHITLPLVAAPLSSIYLLKLILSFKLFDLVYILTFGGPGFATTSAGFSIYRRAIEQFDVGRAAAETIVYGLVIGLATLPVVRLHQHFERRES</sequence>
<accession>A0A2L0HAM7</accession>
<dbReference type="InterPro" id="IPR035906">
    <property type="entry name" value="MetI-like_sf"/>
</dbReference>
<organism evidence="9 10">
    <name type="scientific">Rhizobium fredii</name>
    <name type="common">Sinorhizobium fredii</name>
    <dbReference type="NCBI Taxonomy" id="380"/>
    <lineage>
        <taxon>Bacteria</taxon>
        <taxon>Pseudomonadati</taxon>
        <taxon>Pseudomonadota</taxon>
        <taxon>Alphaproteobacteria</taxon>
        <taxon>Hyphomicrobiales</taxon>
        <taxon>Rhizobiaceae</taxon>
        <taxon>Sinorhizobium/Ensifer group</taxon>
        <taxon>Sinorhizobium</taxon>
    </lineage>
</organism>
<evidence type="ECO:0000313" key="10">
    <source>
        <dbReference type="Proteomes" id="UP000239340"/>
    </source>
</evidence>
<dbReference type="SUPFAM" id="SSF161098">
    <property type="entry name" value="MetI-like"/>
    <property type="match status" value="1"/>
</dbReference>
<feature type="transmembrane region" description="Helical" evidence="7">
    <location>
        <begin position="184"/>
        <end position="203"/>
    </location>
</feature>
<keyword evidence="5 7" id="KW-1133">Transmembrane helix</keyword>
<dbReference type="PROSITE" id="PS50928">
    <property type="entry name" value="ABC_TM1"/>
    <property type="match status" value="1"/>
</dbReference>
<evidence type="ECO:0000256" key="4">
    <source>
        <dbReference type="ARBA" id="ARBA00022692"/>
    </source>
</evidence>
<dbReference type="PANTHER" id="PTHR43005">
    <property type="entry name" value="BLR7065 PROTEIN"/>
    <property type="match status" value="1"/>
</dbReference>
<comment type="subcellular location">
    <subcellularLocation>
        <location evidence="1 7">Cell membrane</location>
        <topology evidence="1 7">Multi-pass membrane protein</topology>
    </subcellularLocation>
</comment>